<feature type="domain" description="FAD-binding FR-type" evidence="2">
    <location>
        <begin position="274"/>
        <end position="378"/>
    </location>
</feature>
<dbReference type="GO" id="GO:0031929">
    <property type="term" value="P:TOR signaling"/>
    <property type="evidence" value="ECO:0007669"/>
    <property type="project" value="TreeGrafter"/>
</dbReference>
<dbReference type="SUPFAM" id="SSF52343">
    <property type="entry name" value="Ferredoxin reductase-like, C-terminal NADP-linked domain"/>
    <property type="match status" value="1"/>
</dbReference>
<reference evidence="3 4" key="1">
    <citation type="journal article" date="2024" name="Nat. Commun.">
        <title>Phylogenomics reveals the evolutionary origins of lichenization in chlorophyte algae.</title>
        <authorList>
            <person name="Puginier C."/>
            <person name="Libourel C."/>
            <person name="Otte J."/>
            <person name="Skaloud P."/>
            <person name="Haon M."/>
            <person name="Grisel S."/>
            <person name="Petersen M."/>
            <person name="Berrin J.G."/>
            <person name="Delaux P.M."/>
            <person name="Dal Grande F."/>
            <person name="Keller J."/>
        </authorList>
    </citation>
    <scope>NUCLEOTIDE SEQUENCE [LARGE SCALE GENOMIC DNA]</scope>
    <source>
        <strain evidence="3 4">SAG 245.80</strain>
    </source>
</reference>
<dbReference type="PROSITE" id="PS51384">
    <property type="entry name" value="FAD_FR"/>
    <property type="match status" value="1"/>
</dbReference>
<dbReference type="Proteomes" id="UP001445335">
    <property type="component" value="Unassembled WGS sequence"/>
</dbReference>
<sequence>MQKWASGVCDEAAVKQAGGEVLPDGHGIRLHGWTISSRKAPISKDAELDGLRQELQHTLSVPEQLFGNSYLRLTHEASGVTVDFSALDALRQWKADALPPTRVEKAQGWLHARRADVESSGAVALDYDWTYTTTYSGSVHRERDSSNGAGPALEWAPSTEQLNRAPLLARDPILFYDEVPLYESELDDNGVSQLSVKVRVMPRCWFALLRFWLRVDGVLVRLYEARWLAELGDGPPRLQRELRHCEGTFADLAAAGAPPARAPAWADAEAAATTAWKDVTLTEKKSESPSVRRLIFALPHKQQLLGLPAGQHVVARVPKRGGGFWERPYNPTSTDAQPGIVEFLVKVTPTGEVGKALDRLQPGDKIALKGPFGKFVYKPGKYKAIGLLAGGTGLTPMIRLIHSILSNPEDRVKLRLILACNSPEDLLMKKELDAFAAGYYGKFKVFYVVNAAPAEGHHLSLGVIDGEMLSKYINTEPGPDVLTVRCGPPAFLADVASVLQETGHGASAQVELAEEVGHPL</sequence>
<dbReference type="Pfam" id="PF00175">
    <property type="entry name" value="NAD_binding_1"/>
    <property type="match status" value="1"/>
</dbReference>
<dbReference type="CDD" id="cd06183">
    <property type="entry name" value="cyt_b5_reduct_like"/>
    <property type="match status" value="1"/>
</dbReference>
<dbReference type="AlphaFoldDB" id="A0AAW1RTC4"/>
<proteinExistence type="inferred from homology"/>
<protein>
    <recommendedName>
        <fullName evidence="2">FAD-binding FR-type domain-containing protein</fullName>
    </recommendedName>
</protein>
<dbReference type="Gene3D" id="2.40.30.10">
    <property type="entry name" value="Translation factors"/>
    <property type="match status" value="1"/>
</dbReference>
<dbReference type="GO" id="GO:0005829">
    <property type="term" value="C:cytosol"/>
    <property type="evidence" value="ECO:0007669"/>
    <property type="project" value="TreeGrafter"/>
</dbReference>
<comment type="caution">
    <text evidence="3">The sequence shown here is derived from an EMBL/GenBank/DDBJ whole genome shotgun (WGS) entry which is preliminary data.</text>
</comment>
<dbReference type="InterPro" id="IPR008333">
    <property type="entry name" value="Cbr1-like_FAD-bd_dom"/>
</dbReference>
<organism evidence="3 4">
    <name type="scientific">Elliptochloris bilobata</name>
    <dbReference type="NCBI Taxonomy" id="381761"/>
    <lineage>
        <taxon>Eukaryota</taxon>
        <taxon>Viridiplantae</taxon>
        <taxon>Chlorophyta</taxon>
        <taxon>core chlorophytes</taxon>
        <taxon>Trebouxiophyceae</taxon>
        <taxon>Trebouxiophyceae incertae sedis</taxon>
        <taxon>Elliptochloris clade</taxon>
        <taxon>Elliptochloris</taxon>
    </lineage>
</organism>
<dbReference type="GO" id="GO:0016491">
    <property type="term" value="F:oxidoreductase activity"/>
    <property type="evidence" value="ECO:0007669"/>
    <property type="project" value="InterPro"/>
</dbReference>
<evidence type="ECO:0000256" key="1">
    <source>
        <dbReference type="ARBA" id="ARBA00006658"/>
    </source>
</evidence>
<dbReference type="InterPro" id="IPR039261">
    <property type="entry name" value="FNR_nucleotide-bd"/>
</dbReference>
<dbReference type="PANTHER" id="PTHR21021">
    <property type="entry name" value="GAF/PUTATIVE CYTOSKELETAL PROTEIN"/>
    <property type="match status" value="1"/>
</dbReference>
<dbReference type="InterPro" id="IPR001433">
    <property type="entry name" value="OxRdtase_FAD/NAD-bd"/>
</dbReference>
<accession>A0AAW1RTC4</accession>
<evidence type="ECO:0000259" key="2">
    <source>
        <dbReference type="PROSITE" id="PS51384"/>
    </source>
</evidence>
<dbReference type="Pfam" id="PF04176">
    <property type="entry name" value="TIP41"/>
    <property type="match status" value="1"/>
</dbReference>
<dbReference type="InterPro" id="IPR017938">
    <property type="entry name" value="Riboflavin_synthase-like_b-brl"/>
</dbReference>
<dbReference type="InterPro" id="IPR051330">
    <property type="entry name" value="Phosphatase_reg/MetRdx"/>
</dbReference>
<evidence type="ECO:0000313" key="4">
    <source>
        <dbReference type="Proteomes" id="UP001445335"/>
    </source>
</evidence>
<comment type="similarity">
    <text evidence="1">Belongs to the TIP41 family.</text>
</comment>
<dbReference type="Gene3D" id="3.40.50.80">
    <property type="entry name" value="Nucleotide-binding domain of ferredoxin-NADP reductase (FNR) module"/>
    <property type="match status" value="1"/>
</dbReference>
<dbReference type="PANTHER" id="PTHR21021:SF16">
    <property type="entry name" value="TIP41-LIKE PROTEIN"/>
    <property type="match status" value="1"/>
</dbReference>
<dbReference type="Pfam" id="PF00970">
    <property type="entry name" value="FAD_binding_6"/>
    <property type="match status" value="1"/>
</dbReference>
<keyword evidence="4" id="KW-1185">Reference proteome</keyword>
<dbReference type="SUPFAM" id="SSF63380">
    <property type="entry name" value="Riboflavin synthase domain-like"/>
    <property type="match status" value="1"/>
</dbReference>
<dbReference type="PRINTS" id="PR00406">
    <property type="entry name" value="CYTB5RDTASE"/>
</dbReference>
<dbReference type="EMBL" id="JALJOU010000024">
    <property type="protein sequence ID" value="KAK9836974.1"/>
    <property type="molecule type" value="Genomic_DNA"/>
</dbReference>
<dbReference type="InterPro" id="IPR017927">
    <property type="entry name" value="FAD-bd_FR_type"/>
</dbReference>
<name>A0AAW1RTC4_9CHLO</name>
<gene>
    <name evidence="3" type="ORF">WJX81_003867</name>
</gene>
<dbReference type="InterPro" id="IPR007303">
    <property type="entry name" value="TIP41-like"/>
</dbReference>
<evidence type="ECO:0000313" key="3">
    <source>
        <dbReference type="EMBL" id="KAK9836974.1"/>
    </source>
</evidence>